<protein>
    <submittedName>
        <fullName evidence="2">Uncharacterized protein</fullName>
    </submittedName>
</protein>
<feature type="region of interest" description="Disordered" evidence="1">
    <location>
        <begin position="394"/>
        <end position="423"/>
    </location>
</feature>
<sequence length="423" mass="46020">MDVKALAKSKRAHTQHHSKKPHHSQKLKAPAPSSSSSGSNDAAGTAKKPLDKHQSNDKTTHRSSRGLPSNWDRYGEGEFDDGSEGVSPEISDVVLPKSKGADFRYLVAEAQSQAEISLESFPSFDDLILGEFNFGLSSMLAVRGEGSVSWAGDDNFVVEDKGTGNPEASFMSLNLHALAENLAKLDLSKRLFIEPDLLPAELCADYMVKGCNEEPDKLETSEDSELLANMISKESNLDDFAADHITSSSSPRNSHTASTTTSSNDFLVPVNYVDVEIQQVGSSSKIKAFLPSAEANLHSTEDTRRKNSAFEAATAEEELDMLLDSSNEVKILDFPDYKSNTPFPVSLGASCVNLPQISNNEPVPFKITPSLDDALDNLLQETSTLMNPNVVLRPQEESRIQSSSHTGSDSKVSDDFDSWFDTL</sequence>
<dbReference type="AlphaFoldDB" id="A0AAV1W4A7"/>
<comment type="caution">
    <text evidence="2">The sequence shown here is derived from an EMBL/GenBank/DDBJ whole genome shotgun (WGS) entry which is preliminary data.</text>
</comment>
<evidence type="ECO:0000313" key="2">
    <source>
        <dbReference type="EMBL" id="CAL0303869.1"/>
    </source>
</evidence>
<evidence type="ECO:0000313" key="3">
    <source>
        <dbReference type="Proteomes" id="UP001497480"/>
    </source>
</evidence>
<dbReference type="PANTHER" id="PTHR37260:SF2">
    <property type="entry name" value="PROTEIN ECERIFERUM 16"/>
    <property type="match status" value="1"/>
</dbReference>
<dbReference type="PANTHER" id="PTHR37260">
    <property type="entry name" value="PHOSPHORELAY PROTEIN"/>
    <property type="match status" value="1"/>
</dbReference>
<evidence type="ECO:0000256" key="1">
    <source>
        <dbReference type="SAM" id="MobiDB-lite"/>
    </source>
</evidence>
<feature type="compositionally biased region" description="Basic residues" evidence="1">
    <location>
        <begin position="7"/>
        <end position="26"/>
    </location>
</feature>
<feature type="region of interest" description="Disordered" evidence="1">
    <location>
        <begin position="1"/>
        <end position="91"/>
    </location>
</feature>
<feature type="compositionally biased region" description="Basic and acidic residues" evidence="1">
    <location>
        <begin position="48"/>
        <end position="60"/>
    </location>
</feature>
<proteinExistence type="predicted"/>
<keyword evidence="3" id="KW-1185">Reference proteome</keyword>
<name>A0AAV1W4A7_LUPLU</name>
<dbReference type="Proteomes" id="UP001497480">
    <property type="component" value="Unassembled WGS sequence"/>
</dbReference>
<organism evidence="2 3">
    <name type="scientific">Lupinus luteus</name>
    <name type="common">European yellow lupine</name>
    <dbReference type="NCBI Taxonomy" id="3873"/>
    <lineage>
        <taxon>Eukaryota</taxon>
        <taxon>Viridiplantae</taxon>
        <taxon>Streptophyta</taxon>
        <taxon>Embryophyta</taxon>
        <taxon>Tracheophyta</taxon>
        <taxon>Spermatophyta</taxon>
        <taxon>Magnoliopsida</taxon>
        <taxon>eudicotyledons</taxon>
        <taxon>Gunneridae</taxon>
        <taxon>Pentapetalae</taxon>
        <taxon>rosids</taxon>
        <taxon>fabids</taxon>
        <taxon>Fabales</taxon>
        <taxon>Fabaceae</taxon>
        <taxon>Papilionoideae</taxon>
        <taxon>50 kb inversion clade</taxon>
        <taxon>genistoids sensu lato</taxon>
        <taxon>core genistoids</taxon>
        <taxon>Genisteae</taxon>
        <taxon>Lupinus</taxon>
    </lineage>
</organism>
<gene>
    <name evidence="2" type="ORF">LLUT_LOCUS4929</name>
</gene>
<feature type="compositionally biased region" description="Polar residues" evidence="1">
    <location>
        <begin position="400"/>
        <end position="410"/>
    </location>
</feature>
<dbReference type="EMBL" id="CAXHTB010000003">
    <property type="protein sequence ID" value="CAL0303869.1"/>
    <property type="molecule type" value="Genomic_DNA"/>
</dbReference>
<reference evidence="2 3" key="1">
    <citation type="submission" date="2024-03" db="EMBL/GenBank/DDBJ databases">
        <authorList>
            <person name="Martinez-Hernandez J."/>
        </authorList>
    </citation>
    <scope>NUCLEOTIDE SEQUENCE [LARGE SCALE GENOMIC DNA]</scope>
</reference>
<dbReference type="InterPro" id="IPR053342">
    <property type="entry name" value="Exosome_cofactor/PTGS_suppr"/>
</dbReference>
<accession>A0AAV1W4A7</accession>